<dbReference type="Proteomes" id="UP000837932">
    <property type="component" value="Unassembled WGS sequence"/>
</dbReference>
<feature type="transmembrane region" description="Helical" evidence="1">
    <location>
        <begin position="424"/>
        <end position="443"/>
    </location>
</feature>
<feature type="transmembrane region" description="Helical" evidence="1">
    <location>
        <begin position="216"/>
        <end position="237"/>
    </location>
</feature>
<reference evidence="2" key="1">
    <citation type="submission" date="2021-12" db="EMBL/GenBank/DDBJ databases">
        <authorList>
            <person name="Rodrigo-Torres L."/>
            <person name="Arahal R. D."/>
            <person name="Lucena T."/>
        </authorList>
    </citation>
    <scope>NUCLEOTIDE SEQUENCE</scope>
    <source>
        <strain evidence="2">CECT 8858</strain>
    </source>
</reference>
<evidence type="ECO:0000256" key="1">
    <source>
        <dbReference type="SAM" id="Phobius"/>
    </source>
</evidence>
<proteinExistence type="predicted"/>
<evidence type="ECO:0000313" key="2">
    <source>
        <dbReference type="EMBL" id="CAH0995249.1"/>
    </source>
</evidence>
<feature type="transmembrane region" description="Helical" evidence="1">
    <location>
        <begin position="392"/>
        <end position="412"/>
    </location>
</feature>
<dbReference type="RefSeq" id="WP_238805721.1">
    <property type="nucleotide sequence ID" value="NZ_CAKLPY010000001.1"/>
</dbReference>
<keyword evidence="1" id="KW-1133">Transmembrane helix</keyword>
<evidence type="ECO:0008006" key="4">
    <source>
        <dbReference type="Google" id="ProtNLM"/>
    </source>
</evidence>
<sequence>MDFNNLGSRVYNLSNKSYKYLGIFIIVTFQVLFCSIDIKNFKDPLSEDSGTDVEQWENMSYYVAKHVHFLPYPQIELTNNDYFYPYGNTHAFQGWFLEGNFFYAFLYNNLGYGPWLNYYYAFSVFFTALSIFFLVGYFWNYQRALIVALLVSFLNFHAIDRYPHHFAYAIHHWTTISIFLDFIILKKISYKEIISLRLILFKVTIMALALGLDLSYILGFALSSFFFCAVYFLFLSFKTENQRYFKELVVGWKNQIKQKNWLNYFLIGTSLLAIWLYVPIILGIFKTIRAFHFDNPFAGGHAWSMPIRLLFPYFPFLNATFNPLQDFFHDMPEGLGAMSPGLLCLSIGLVGLCYSNIKDKKIMIPFGIFFVLSVLNHPILMPTLQWLPWCMLYRIPSRFTMIIPLFCSFMFLLGNYKEIKFQKLLTIFLVIFAIGTLEIFTVFKVRFNRPAYYYAASFRPYMDYVKNQPGEAVLDWPFCVIGGNGVGNTEGLCPIYNKSSGVHSLKRFHQKKVVGHYYGRLHPSQIKSFVDAGWGKMSEPDSHIWNESTQLIKNLTPEQWEFFTDFFKFNDFAGINLYIDLIPKTEQQEFFRRFGNPTKSTVVPIAGNVVFIPKPKSWFALVNLQKGKKIKFPCGCK</sequence>
<accession>A0ABM9AP32</accession>
<feature type="transmembrane region" description="Helical" evidence="1">
    <location>
        <begin position="194"/>
        <end position="210"/>
    </location>
</feature>
<evidence type="ECO:0000313" key="3">
    <source>
        <dbReference type="Proteomes" id="UP000837932"/>
    </source>
</evidence>
<organism evidence="2 3">
    <name type="scientific">Emticicia aquatica</name>
    <dbReference type="NCBI Taxonomy" id="1681835"/>
    <lineage>
        <taxon>Bacteria</taxon>
        <taxon>Pseudomonadati</taxon>
        <taxon>Bacteroidota</taxon>
        <taxon>Cytophagia</taxon>
        <taxon>Cytophagales</taxon>
        <taxon>Leadbetterellaceae</taxon>
        <taxon>Emticicia</taxon>
    </lineage>
</organism>
<protein>
    <recommendedName>
        <fullName evidence="4">Glycosyltransferase RgtA/B/C/D-like domain-containing protein</fullName>
    </recommendedName>
</protein>
<dbReference type="EMBL" id="CAKLPY010000001">
    <property type="protein sequence ID" value="CAH0995249.1"/>
    <property type="molecule type" value="Genomic_DNA"/>
</dbReference>
<feature type="transmembrane region" description="Helical" evidence="1">
    <location>
        <begin position="337"/>
        <end position="355"/>
    </location>
</feature>
<feature type="transmembrane region" description="Helical" evidence="1">
    <location>
        <begin position="165"/>
        <end position="185"/>
    </location>
</feature>
<comment type="caution">
    <text evidence="2">The sequence shown here is derived from an EMBL/GenBank/DDBJ whole genome shotgun (WGS) entry which is preliminary data.</text>
</comment>
<keyword evidence="1" id="KW-0812">Transmembrane</keyword>
<feature type="transmembrane region" description="Helical" evidence="1">
    <location>
        <begin position="362"/>
        <end position="380"/>
    </location>
</feature>
<name>A0ABM9AP32_9BACT</name>
<gene>
    <name evidence="2" type="ORF">EMA8858_01369</name>
</gene>
<feature type="transmembrane region" description="Helical" evidence="1">
    <location>
        <begin position="144"/>
        <end position="159"/>
    </location>
</feature>
<feature type="transmembrane region" description="Helical" evidence="1">
    <location>
        <begin position="261"/>
        <end position="285"/>
    </location>
</feature>
<feature type="transmembrane region" description="Helical" evidence="1">
    <location>
        <begin position="20"/>
        <end position="38"/>
    </location>
</feature>
<keyword evidence="3" id="KW-1185">Reference proteome</keyword>
<feature type="transmembrane region" description="Helical" evidence="1">
    <location>
        <begin position="118"/>
        <end position="139"/>
    </location>
</feature>
<keyword evidence="1" id="KW-0472">Membrane</keyword>